<sequence length="71" mass="7643">MEVGVGTGVRSRKGQSFADGQTDGRMDGFLVCPADIAEQKDSDSDPSPDGRIDGWMDGWVDGLLLCDQMSY</sequence>
<proteinExistence type="predicted"/>
<protein>
    <submittedName>
        <fullName evidence="2">Uncharacterized protein</fullName>
    </submittedName>
</protein>
<evidence type="ECO:0000256" key="1">
    <source>
        <dbReference type="SAM" id="MobiDB-lite"/>
    </source>
</evidence>
<accession>A0A176WIN2</accession>
<organism evidence="2 3">
    <name type="scientific">Marchantia polymorpha subsp. ruderalis</name>
    <dbReference type="NCBI Taxonomy" id="1480154"/>
    <lineage>
        <taxon>Eukaryota</taxon>
        <taxon>Viridiplantae</taxon>
        <taxon>Streptophyta</taxon>
        <taxon>Embryophyta</taxon>
        <taxon>Marchantiophyta</taxon>
        <taxon>Marchantiopsida</taxon>
        <taxon>Marchantiidae</taxon>
        <taxon>Marchantiales</taxon>
        <taxon>Marchantiaceae</taxon>
        <taxon>Marchantia</taxon>
    </lineage>
</organism>
<gene>
    <name evidence="2" type="ORF">AXG93_3242s1250</name>
</gene>
<feature type="region of interest" description="Disordered" evidence="1">
    <location>
        <begin position="1"/>
        <end position="28"/>
    </location>
</feature>
<evidence type="ECO:0000313" key="2">
    <source>
        <dbReference type="EMBL" id="OAE32503.1"/>
    </source>
</evidence>
<name>A0A176WIN2_MARPO</name>
<dbReference type="AlphaFoldDB" id="A0A176WIN2"/>
<dbReference type="Proteomes" id="UP000077202">
    <property type="component" value="Unassembled WGS sequence"/>
</dbReference>
<reference evidence="2" key="1">
    <citation type="submission" date="2016-03" db="EMBL/GenBank/DDBJ databases">
        <title>Mechanisms controlling the formation of the plant cell surface in tip-growing cells are functionally conserved among land plants.</title>
        <authorList>
            <person name="Honkanen S."/>
            <person name="Jones V.A."/>
            <person name="Morieri G."/>
            <person name="Champion C."/>
            <person name="Hetherington A.J."/>
            <person name="Kelly S."/>
            <person name="Saint-Marcoux D."/>
            <person name="Proust H."/>
            <person name="Prescott H."/>
            <person name="Dolan L."/>
        </authorList>
    </citation>
    <scope>NUCLEOTIDE SEQUENCE [LARGE SCALE GENOMIC DNA]</scope>
    <source>
        <tissue evidence="2">Whole gametophyte</tissue>
    </source>
</reference>
<comment type="caution">
    <text evidence="2">The sequence shown here is derived from an EMBL/GenBank/DDBJ whole genome shotgun (WGS) entry which is preliminary data.</text>
</comment>
<keyword evidence="3" id="KW-1185">Reference proteome</keyword>
<evidence type="ECO:0000313" key="3">
    <source>
        <dbReference type="Proteomes" id="UP000077202"/>
    </source>
</evidence>
<dbReference type="EMBL" id="LVLJ01000808">
    <property type="protein sequence ID" value="OAE32503.1"/>
    <property type="molecule type" value="Genomic_DNA"/>
</dbReference>